<accession>A0ABS0N2J3</accession>
<evidence type="ECO:0000313" key="2">
    <source>
        <dbReference type="Proteomes" id="UP000602442"/>
    </source>
</evidence>
<dbReference type="EMBL" id="JAEANY010000001">
    <property type="protein sequence ID" value="MBH5321520.1"/>
    <property type="molecule type" value="Genomic_DNA"/>
</dbReference>
<protein>
    <submittedName>
        <fullName evidence="1">DUF3703 domain-containing protein</fullName>
    </submittedName>
</protein>
<dbReference type="Pfam" id="PF12487">
    <property type="entry name" value="DUF3703"/>
    <property type="match status" value="1"/>
</dbReference>
<dbReference type="Proteomes" id="UP000602442">
    <property type="component" value="Unassembled WGS sequence"/>
</dbReference>
<evidence type="ECO:0000313" key="1">
    <source>
        <dbReference type="EMBL" id="MBH5321520.1"/>
    </source>
</evidence>
<proteinExistence type="predicted"/>
<dbReference type="RefSeq" id="WP_197920173.1">
    <property type="nucleotide sequence ID" value="NZ_CAWPTA010000006.1"/>
</dbReference>
<dbReference type="InterPro" id="IPR022172">
    <property type="entry name" value="DUF3703"/>
</dbReference>
<sequence length="117" mass="12997">MKKADSLSLSDHVRLELDLAHRKVKPASSFRHLERAHVLSQYSTKDHTAVHFAMLRWAWQQRDWREGTGQIVRLIGAMTKTAFGLIPAGNTGGSNVSPIKPMPIPDDLAAIIASCRL</sequence>
<keyword evidence="2" id="KW-1185">Reference proteome</keyword>
<organism evidence="1 2">
    <name type="scientific">Aurantiacibacter sediminis</name>
    <dbReference type="NCBI Taxonomy" id="2793064"/>
    <lineage>
        <taxon>Bacteria</taxon>
        <taxon>Pseudomonadati</taxon>
        <taxon>Pseudomonadota</taxon>
        <taxon>Alphaproteobacteria</taxon>
        <taxon>Sphingomonadales</taxon>
        <taxon>Erythrobacteraceae</taxon>
        <taxon>Aurantiacibacter</taxon>
    </lineage>
</organism>
<name>A0ABS0N2J3_9SPHN</name>
<gene>
    <name evidence="1" type="ORF">I5L03_02835</name>
</gene>
<reference evidence="1 2" key="1">
    <citation type="submission" date="2020-11" db="EMBL/GenBank/DDBJ databases">
        <title>Erythrobacter sediminis sp. nov., a marine bacterium from a tidal flat of Garorim Bay.</title>
        <authorList>
            <person name="Kim D."/>
            <person name="Yoo Y."/>
            <person name="Kim J.-J."/>
        </authorList>
    </citation>
    <scope>NUCLEOTIDE SEQUENCE [LARGE SCALE GENOMIC DNA]</scope>
    <source>
        <strain evidence="1 2">JGD-13</strain>
    </source>
</reference>
<comment type="caution">
    <text evidence="1">The sequence shown here is derived from an EMBL/GenBank/DDBJ whole genome shotgun (WGS) entry which is preliminary data.</text>
</comment>